<keyword evidence="5" id="KW-0560">Oxidoreductase</keyword>
<feature type="domain" description="Nitroreductase" evidence="6">
    <location>
        <begin position="71"/>
        <end position="152"/>
    </location>
</feature>
<evidence type="ECO:0000256" key="2">
    <source>
        <dbReference type="ARBA" id="ARBA00007118"/>
    </source>
</evidence>
<evidence type="ECO:0000256" key="4">
    <source>
        <dbReference type="ARBA" id="ARBA00022643"/>
    </source>
</evidence>
<protein>
    <submittedName>
        <fullName evidence="7">Nitroreductase family protein</fullName>
    </submittedName>
</protein>
<proteinExistence type="inferred from homology"/>
<feature type="domain" description="Nitroreductase" evidence="6">
    <location>
        <begin position="14"/>
        <end position="67"/>
    </location>
</feature>
<dbReference type="EMBL" id="DXBM01000050">
    <property type="protein sequence ID" value="HIZ46513.1"/>
    <property type="molecule type" value="Genomic_DNA"/>
</dbReference>
<dbReference type="GO" id="GO:0016491">
    <property type="term" value="F:oxidoreductase activity"/>
    <property type="evidence" value="ECO:0007669"/>
    <property type="project" value="UniProtKB-KW"/>
</dbReference>
<evidence type="ECO:0000256" key="3">
    <source>
        <dbReference type="ARBA" id="ARBA00022630"/>
    </source>
</evidence>
<dbReference type="PANTHER" id="PTHR43673">
    <property type="entry name" value="NAD(P)H NITROREDUCTASE YDGI-RELATED"/>
    <property type="match status" value="1"/>
</dbReference>
<dbReference type="Proteomes" id="UP000824062">
    <property type="component" value="Unassembled WGS sequence"/>
</dbReference>
<comment type="similarity">
    <text evidence="2">Belongs to the nitroreductase family.</text>
</comment>
<evidence type="ECO:0000256" key="5">
    <source>
        <dbReference type="ARBA" id="ARBA00023002"/>
    </source>
</evidence>
<dbReference type="AlphaFoldDB" id="A0A9D2EYU7"/>
<accession>A0A9D2EYU7</accession>
<dbReference type="InterPro" id="IPR029479">
    <property type="entry name" value="Nitroreductase"/>
</dbReference>
<evidence type="ECO:0000256" key="1">
    <source>
        <dbReference type="ARBA" id="ARBA00001917"/>
    </source>
</evidence>
<evidence type="ECO:0000259" key="6">
    <source>
        <dbReference type="Pfam" id="PF00881"/>
    </source>
</evidence>
<dbReference type="Gene3D" id="3.40.109.10">
    <property type="entry name" value="NADH Oxidase"/>
    <property type="match status" value="1"/>
</dbReference>
<gene>
    <name evidence="7" type="ORF">IAA19_05785</name>
</gene>
<reference evidence="7" key="1">
    <citation type="journal article" date="2021" name="PeerJ">
        <title>Extensive microbial diversity within the chicken gut microbiome revealed by metagenomics and culture.</title>
        <authorList>
            <person name="Gilroy R."/>
            <person name="Ravi A."/>
            <person name="Getino M."/>
            <person name="Pursley I."/>
            <person name="Horton D.L."/>
            <person name="Alikhan N.F."/>
            <person name="Baker D."/>
            <person name="Gharbi K."/>
            <person name="Hall N."/>
            <person name="Watson M."/>
            <person name="Adriaenssens E.M."/>
            <person name="Foster-Nyarko E."/>
            <person name="Jarju S."/>
            <person name="Secka A."/>
            <person name="Antonio M."/>
            <person name="Oren A."/>
            <person name="Chaudhuri R.R."/>
            <person name="La Ragione R."/>
            <person name="Hildebrand F."/>
            <person name="Pallen M.J."/>
        </authorList>
    </citation>
    <scope>NUCLEOTIDE SEQUENCE</scope>
    <source>
        <strain evidence="7">ChiHjej12B11-14209</strain>
    </source>
</reference>
<dbReference type="SUPFAM" id="SSF55469">
    <property type="entry name" value="FMN-dependent nitroreductase-like"/>
    <property type="match status" value="1"/>
</dbReference>
<reference evidence="7" key="2">
    <citation type="submission" date="2021-04" db="EMBL/GenBank/DDBJ databases">
        <authorList>
            <person name="Gilroy R."/>
        </authorList>
    </citation>
    <scope>NUCLEOTIDE SEQUENCE</scope>
    <source>
        <strain evidence="7">ChiHjej12B11-14209</strain>
    </source>
</reference>
<keyword evidence="4" id="KW-0288">FMN</keyword>
<sequence>MSSRAAATPAAPSRSRYSCRSFSERPVEAEKLDALVEAAVAAPTAVDRQPWHLWVVESSDAVARLSALTRFGFGARVILVLGARADEAWVRKYDGRNFADVDASIVGTHIMLAAHDLGLGTTWVGHFDAPAVQEAFPETAGYDLVALFPLGYPAEGDEPSPRHFERKGVEELVTRV</sequence>
<dbReference type="PANTHER" id="PTHR43673:SF2">
    <property type="entry name" value="NITROREDUCTASE"/>
    <property type="match status" value="1"/>
</dbReference>
<evidence type="ECO:0000313" key="7">
    <source>
        <dbReference type="EMBL" id="HIZ46513.1"/>
    </source>
</evidence>
<keyword evidence="3" id="KW-0285">Flavoprotein</keyword>
<dbReference type="Pfam" id="PF00881">
    <property type="entry name" value="Nitroreductase"/>
    <property type="match status" value="2"/>
</dbReference>
<evidence type="ECO:0000313" key="8">
    <source>
        <dbReference type="Proteomes" id="UP000824062"/>
    </source>
</evidence>
<comment type="caution">
    <text evidence="7">The sequence shown here is derived from an EMBL/GenBank/DDBJ whole genome shotgun (WGS) entry which is preliminary data.</text>
</comment>
<dbReference type="CDD" id="cd20609">
    <property type="entry name" value="nitroreductase"/>
    <property type="match status" value="1"/>
</dbReference>
<name>A0A9D2EYU7_9ACTN</name>
<organism evidence="7 8">
    <name type="scientific">Candidatus Olsenella pullistercoris</name>
    <dbReference type="NCBI Taxonomy" id="2838712"/>
    <lineage>
        <taxon>Bacteria</taxon>
        <taxon>Bacillati</taxon>
        <taxon>Actinomycetota</taxon>
        <taxon>Coriobacteriia</taxon>
        <taxon>Coriobacteriales</taxon>
        <taxon>Atopobiaceae</taxon>
        <taxon>Olsenella</taxon>
    </lineage>
</organism>
<dbReference type="InterPro" id="IPR000415">
    <property type="entry name" value="Nitroreductase-like"/>
</dbReference>
<comment type="cofactor">
    <cofactor evidence="1">
        <name>FMN</name>
        <dbReference type="ChEBI" id="CHEBI:58210"/>
    </cofactor>
</comment>